<feature type="non-terminal residue" evidence="1">
    <location>
        <position position="1"/>
    </location>
</feature>
<evidence type="ECO:0000313" key="2">
    <source>
        <dbReference type="Proteomes" id="UP000000311"/>
    </source>
</evidence>
<dbReference type="Proteomes" id="UP000000311">
    <property type="component" value="Unassembled WGS sequence"/>
</dbReference>
<proteinExistence type="predicted"/>
<feature type="non-terminal residue" evidence="1">
    <location>
        <position position="21"/>
    </location>
</feature>
<protein>
    <submittedName>
        <fullName evidence="1">Uncharacterized protein</fullName>
    </submittedName>
</protein>
<dbReference type="InParanoid" id="E2A578"/>
<sequence>KDWPEKKRRHLSRCFSRRIVA</sequence>
<gene>
    <name evidence="1" type="ORF">EAG_14764</name>
</gene>
<keyword evidence="2" id="KW-1185">Reference proteome</keyword>
<dbReference type="EMBL" id="GL436875">
    <property type="protein sequence ID" value="EFN71421.1"/>
    <property type="molecule type" value="Genomic_DNA"/>
</dbReference>
<name>E2A578_CAMFO</name>
<organism evidence="2">
    <name type="scientific">Camponotus floridanus</name>
    <name type="common">Florida carpenter ant</name>
    <dbReference type="NCBI Taxonomy" id="104421"/>
    <lineage>
        <taxon>Eukaryota</taxon>
        <taxon>Metazoa</taxon>
        <taxon>Ecdysozoa</taxon>
        <taxon>Arthropoda</taxon>
        <taxon>Hexapoda</taxon>
        <taxon>Insecta</taxon>
        <taxon>Pterygota</taxon>
        <taxon>Neoptera</taxon>
        <taxon>Endopterygota</taxon>
        <taxon>Hymenoptera</taxon>
        <taxon>Apocrita</taxon>
        <taxon>Aculeata</taxon>
        <taxon>Formicoidea</taxon>
        <taxon>Formicidae</taxon>
        <taxon>Formicinae</taxon>
        <taxon>Camponotus</taxon>
    </lineage>
</organism>
<accession>E2A578</accession>
<reference evidence="1 2" key="1">
    <citation type="journal article" date="2010" name="Science">
        <title>Genomic comparison of the ants Camponotus floridanus and Harpegnathos saltator.</title>
        <authorList>
            <person name="Bonasio R."/>
            <person name="Zhang G."/>
            <person name="Ye C."/>
            <person name="Mutti N.S."/>
            <person name="Fang X."/>
            <person name="Qin N."/>
            <person name="Donahue G."/>
            <person name="Yang P."/>
            <person name="Li Q."/>
            <person name="Li C."/>
            <person name="Zhang P."/>
            <person name="Huang Z."/>
            <person name="Berger S.L."/>
            <person name="Reinberg D."/>
            <person name="Wang J."/>
            <person name="Liebig J."/>
        </authorList>
    </citation>
    <scope>NUCLEOTIDE SEQUENCE [LARGE SCALE GENOMIC DNA]</scope>
    <source>
        <strain evidence="2">C129</strain>
    </source>
</reference>
<dbReference type="AlphaFoldDB" id="E2A578"/>
<evidence type="ECO:0000313" key="1">
    <source>
        <dbReference type="EMBL" id="EFN71421.1"/>
    </source>
</evidence>